<dbReference type="InterPro" id="IPR003323">
    <property type="entry name" value="OTU_dom"/>
</dbReference>
<dbReference type="SUPFAM" id="SSF54001">
    <property type="entry name" value="Cysteine proteinases"/>
    <property type="match status" value="1"/>
</dbReference>
<accession>A0AAU9XLH2</accession>
<protein>
    <recommendedName>
        <fullName evidence="1">OTU domain-containing protein</fullName>
    </recommendedName>
</protein>
<evidence type="ECO:0000313" key="3">
    <source>
        <dbReference type="Proteomes" id="UP001159428"/>
    </source>
</evidence>
<evidence type="ECO:0000313" key="2">
    <source>
        <dbReference type="EMBL" id="CAH3149416.1"/>
    </source>
</evidence>
<name>A0AAU9XLH2_9CNID</name>
<dbReference type="Proteomes" id="UP001159428">
    <property type="component" value="Unassembled WGS sequence"/>
</dbReference>
<dbReference type="PROSITE" id="PS50802">
    <property type="entry name" value="OTU"/>
    <property type="match status" value="1"/>
</dbReference>
<comment type="caution">
    <text evidence="2">The sequence shown here is derived from an EMBL/GenBank/DDBJ whole genome shotgun (WGS) entry which is preliminary data.</text>
</comment>
<sequence>MDAFSERCKNKTVDILAFLWSTSLKTEKFIEVEKKMNSLELDLTAQHMDNLIRNLSGFNLEVDKIERDGNCFFRAVASQLNRHLREYKEHIEGHCTSLGLGISEAFDTRRLRELFVKEVSDNIEEYRDWMTTGVNGLEEVYKFSQDGFFANEVGDLCARATAKVLKIPIVIITALLQHLRCHSYHTNSLPPHPSTLHMIILGQATTMPQKKFQVRMAVTNKRRKQDALAVKTRKISQFQTFSVFLVNARATK</sequence>
<dbReference type="InterPro" id="IPR038765">
    <property type="entry name" value="Papain-like_cys_pep_sf"/>
</dbReference>
<evidence type="ECO:0000259" key="1">
    <source>
        <dbReference type="PROSITE" id="PS50802"/>
    </source>
</evidence>
<dbReference type="CDD" id="cd22744">
    <property type="entry name" value="OTU"/>
    <property type="match status" value="1"/>
</dbReference>
<keyword evidence="3" id="KW-1185">Reference proteome</keyword>
<proteinExistence type="predicted"/>
<dbReference type="AlphaFoldDB" id="A0AAU9XLH2"/>
<gene>
    <name evidence="2" type="ORF">PMEA_00024412</name>
</gene>
<dbReference type="Gene3D" id="3.90.70.80">
    <property type="match status" value="1"/>
</dbReference>
<reference evidence="2 3" key="1">
    <citation type="submission" date="2022-05" db="EMBL/GenBank/DDBJ databases">
        <authorList>
            <consortium name="Genoscope - CEA"/>
            <person name="William W."/>
        </authorList>
    </citation>
    <scope>NUCLEOTIDE SEQUENCE [LARGE SCALE GENOMIC DNA]</scope>
</reference>
<feature type="domain" description="OTU" evidence="1">
    <location>
        <begin position="60"/>
        <end position="192"/>
    </location>
</feature>
<dbReference type="EMBL" id="CALNXJ010000046">
    <property type="protein sequence ID" value="CAH3149416.1"/>
    <property type="molecule type" value="Genomic_DNA"/>
</dbReference>
<dbReference type="Pfam" id="PF02338">
    <property type="entry name" value="OTU"/>
    <property type="match status" value="1"/>
</dbReference>
<organism evidence="2 3">
    <name type="scientific">Pocillopora meandrina</name>
    <dbReference type="NCBI Taxonomy" id="46732"/>
    <lineage>
        <taxon>Eukaryota</taxon>
        <taxon>Metazoa</taxon>
        <taxon>Cnidaria</taxon>
        <taxon>Anthozoa</taxon>
        <taxon>Hexacorallia</taxon>
        <taxon>Scleractinia</taxon>
        <taxon>Astrocoeniina</taxon>
        <taxon>Pocilloporidae</taxon>
        <taxon>Pocillopora</taxon>
    </lineage>
</organism>